<accession>A0ACC1QHC2</accession>
<dbReference type="EMBL" id="JANAKD010001811">
    <property type="protein sequence ID" value="KAJ3476344.1"/>
    <property type="molecule type" value="Genomic_DNA"/>
</dbReference>
<evidence type="ECO:0000313" key="2">
    <source>
        <dbReference type="Proteomes" id="UP001148737"/>
    </source>
</evidence>
<evidence type="ECO:0000313" key="1">
    <source>
        <dbReference type="EMBL" id="KAJ3476344.1"/>
    </source>
</evidence>
<reference evidence="1" key="1">
    <citation type="submission" date="2022-07" db="EMBL/GenBank/DDBJ databases">
        <title>Genome Sequence of Lecanicillium saksenae.</title>
        <authorList>
            <person name="Buettner E."/>
        </authorList>
    </citation>
    <scope>NUCLEOTIDE SEQUENCE</scope>
    <source>
        <strain evidence="1">VT-O1</strain>
    </source>
</reference>
<dbReference type="Proteomes" id="UP001148737">
    <property type="component" value="Unassembled WGS sequence"/>
</dbReference>
<protein>
    <submittedName>
        <fullName evidence="1">Uncharacterized protein</fullName>
    </submittedName>
</protein>
<organism evidence="1 2">
    <name type="scientific">Lecanicillium saksenae</name>
    <dbReference type="NCBI Taxonomy" id="468837"/>
    <lineage>
        <taxon>Eukaryota</taxon>
        <taxon>Fungi</taxon>
        <taxon>Dikarya</taxon>
        <taxon>Ascomycota</taxon>
        <taxon>Pezizomycotina</taxon>
        <taxon>Sordariomycetes</taxon>
        <taxon>Hypocreomycetidae</taxon>
        <taxon>Hypocreales</taxon>
        <taxon>Cordycipitaceae</taxon>
        <taxon>Lecanicillium</taxon>
    </lineage>
</organism>
<gene>
    <name evidence="1" type="ORF">NLG97_g9161</name>
</gene>
<keyword evidence="2" id="KW-1185">Reference proteome</keyword>
<name>A0ACC1QHC2_9HYPO</name>
<comment type="caution">
    <text evidence="1">The sequence shown here is derived from an EMBL/GenBank/DDBJ whole genome shotgun (WGS) entry which is preliminary data.</text>
</comment>
<sequence length="107" mass="11821">MISIKAVLTLLVATALGAVASPVDHVIHRRFTCANRLQGYCHASNVNSYCQNGEFRSRAYETCSGYCSEDSLLNQAAYHYSADSVELQQHSGSGVQYSYEEEDITTF</sequence>
<proteinExistence type="predicted"/>